<keyword evidence="3" id="KW-1185">Reference proteome</keyword>
<feature type="compositionally biased region" description="Basic residues" evidence="1">
    <location>
        <begin position="153"/>
        <end position="170"/>
    </location>
</feature>
<reference evidence="2" key="1">
    <citation type="submission" date="2020-12" db="EMBL/GenBank/DDBJ databases">
        <title>Metabolic potential, ecology and presence of endohyphal bacteria is reflected in genomic diversity of Mucoromycotina.</title>
        <authorList>
            <person name="Muszewska A."/>
            <person name="Okrasinska A."/>
            <person name="Steczkiewicz K."/>
            <person name="Drgas O."/>
            <person name="Orlowska M."/>
            <person name="Perlinska-Lenart U."/>
            <person name="Aleksandrzak-Piekarczyk T."/>
            <person name="Szatraj K."/>
            <person name="Zielenkiewicz U."/>
            <person name="Pilsyk S."/>
            <person name="Malc E."/>
            <person name="Mieczkowski P."/>
            <person name="Kruszewska J.S."/>
            <person name="Biernat P."/>
            <person name="Pawlowska J."/>
        </authorList>
    </citation>
    <scope>NUCLEOTIDE SEQUENCE</scope>
    <source>
        <strain evidence="2">CBS 226.32</strain>
    </source>
</reference>
<evidence type="ECO:0000313" key="2">
    <source>
        <dbReference type="EMBL" id="KAG2215447.1"/>
    </source>
</evidence>
<evidence type="ECO:0000256" key="1">
    <source>
        <dbReference type="SAM" id="MobiDB-lite"/>
    </source>
</evidence>
<evidence type="ECO:0000313" key="3">
    <source>
        <dbReference type="Proteomes" id="UP000650833"/>
    </source>
</evidence>
<dbReference type="EMBL" id="JAEPRC010000008">
    <property type="protein sequence ID" value="KAG2215447.1"/>
    <property type="molecule type" value="Genomic_DNA"/>
</dbReference>
<proteinExistence type="predicted"/>
<sequence length="233" mass="27318">MLVSQHHRYSSSYPARPIASNFLTQFTNWAKFWVSSSSPSFTPRKRKLISIDTTNFRETDIRSRVNYYDQSYSFLNTTIPTISQRASLYRATCQKLRINHSKLTRLGDIIHVRHFWDNLEKIIYQEMSNTNHQYDPPSKRIPFNPDKPGSLYRPKKSRKLPPSHFQKRRRPSFSSSTIVYTLTIEQHVQILPLLLTCRILPRPQVSQAKKRAVHQQQQDDDDDDVPLGALLFS</sequence>
<gene>
    <name evidence="2" type="ORF">INT46_001410</name>
</gene>
<accession>A0A8H7RQS1</accession>
<name>A0A8H7RQS1_9FUNG</name>
<protein>
    <submittedName>
        <fullName evidence="2">Uncharacterized protein</fullName>
    </submittedName>
</protein>
<dbReference type="OrthoDB" id="2289523at2759"/>
<dbReference type="Proteomes" id="UP000650833">
    <property type="component" value="Unassembled WGS sequence"/>
</dbReference>
<comment type="caution">
    <text evidence="2">The sequence shown here is derived from an EMBL/GenBank/DDBJ whole genome shotgun (WGS) entry which is preliminary data.</text>
</comment>
<dbReference type="AlphaFoldDB" id="A0A8H7RQS1"/>
<feature type="region of interest" description="Disordered" evidence="1">
    <location>
        <begin position="130"/>
        <end position="170"/>
    </location>
</feature>
<organism evidence="2 3">
    <name type="scientific">Mucor plumbeus</name>
    <dbReference type="NCBI Taxonomy" id="97098"/>
    <lineage>
        <taxon>Eukaryota</taxon>
        <taxon>Fungi</taxon>
        <taxon>Fungi incertae sedis</taxon>
        <taxon>Mucoromycota</taxon>
        <taxon>Mucoromycotina</taxon>
        <taxon>Mucoromycetes</taxon>
        <taxon>Mucorales</taxon>
        <taxon>Mucorineae</taxon>
        <taxon>Mucoraceae</taxon>
        <taxon>Mucor</taxon>
    </lineage>
</organism>